<feature type="transmembrane region" description="Helical" evidence="7">
    <location>
        <begin position="105"/>
        <end position="127"/>
    </location>
</feature>
<evidence type="ECO:0000256" key="5">
    <source>
        <dbReference type="ARBA" id="ARBA00023136"/>
    </source>
</evidence>
<dbReference type="FunFam" id="1.20.1250.20:FF:000784">
    <property type="entry name" value="MFS drug efflux pump"/>
    <property type="match status" value="1"/>
</dbReference>
<proteinExistence type="predicted"/>
<keyword evidence="10" id="KW-1185">Reference proteome</keyword>
<feature type="transmembrane region" description="Helical" evidence="7">
    <location>
        <begin position="332"/>
        <end position="354"/>
    </location>
</feature>
<evidence type="ECO:0000256" key="2">
    <source>
        <dbReference type="ARBA" id="ARBA00022448"/>
    </source>
</evidence>
<feature type="transmembrane region" description="Helical" evidence="7">
    <location>
        <begin position="374"/>
        <end position="394"/>
    </location>
</feature>
<feature type="transmembrane region" description="Helical" evidence="7">
    <location>
        <begin position="134"/>
        <end position="151"/>
    </location>
</feature>
<dbReference type="EMBL" id="NAJL01000065">
    <property type="protein sequence ID" value="TKA22842.1"/>
    <property type="molecule type" value="Genomic_DNA"/>
</dbReference>
<dbReference type="Pfam" id="PF06609">
    <property type="entry name" value="TRI12"/>
    <property type="match status" value="1"/>
</dbReference>
<name>A0A4U0TM79_9PEZI</name>
<keyword evidence="5 7" id="KW-0472">Membrane</keyword>
<comment type="subcellular location">
    <subcellularLocation>
        <location evidence="1">Membrane</location>
        <topology evidence="1">Multi-pass membrane protein</topology>
    </subcellularLocation>
</comment>
<evidence type="ECO:0000313" key="10">
    <source>
        <dbReference type="Proteomes" id="UP000308549"/>
    </source>
</evidence>
<dbReference type="Proteomes" id="UP000308549">
    <property type="component" value="Unassembled WGS sequence"/>
</dbReference>
<accession>A0A4U0TM79</accession>
<dbReference type="InterPro" id="IPR036259">
    <property type="entry name" value="MFS_trans_sf"/>
</dbReference>
<keyword evidence="2" id="KW-0813">Transport</keyword>
<dbReference type="InterPro" id="IPR010573">
    <property type="entry name" value="MFS_Str1/Tri12-like"/>
</dbReference>
<evidence type="ECO:0000256" key="4">
    <source>
        <dbReference type="ARBA" id="ARBA00022989"/>
    </source>
</evidence>
<dbReference type="OrthoDB" id="4161376at2759"/>
<feature type="transmembrane region" description="Helical" evidence="7">
    <location>
        <begin position="220"/>
        <end position="243"/>
    </location>
</feature>
<dbReference type="InterPro" id="IPR020846">
    <property type="entry name" value="MFS_dom"/>
</dbReference>
<evidence type="ECO:0000256" key="6">
    <source>
        <dbReference type="SAM" id="MobiDB-lite"/>
    </source>
</evidence>
<feature type="transmembrane region" description="Helical" evidence="7">
    <location>
        <begin position="193"/>
        <end position="214"/>
    </location>
</feature>
<evidence type="ECO:0000313" key="9">
    <source>
        <dbReference type="EMBL" id="TKA22842.1"/>
    </source>
</evidence>
<evidence type="ECO:0000256" key="3">
    <source>
        <dbReference type="ARBA" id="ARBA00022692"/>
    </source>
</evidence>
<feature type="transmembrane region" description="Helical" evidence="7">
    <location>
        <begin position="457"/>
        <end position="483"/>
    </location>
</feature>
<dbReference type="GO" id="GO:0005886">
    <property type="term" value="C:plasma membrane"/>
    <property type="evidence" value="ECO:0007669"/>
    <property type="project" value="TreeGrafter"/>
</dbReference>
<feature type="region of interest" description="Disordered" evidence="6">
    <location>
        <begin position="1"/>
        <end position="21"/>
    </location>
</feature>
<dbReference type="PANTHER" id="PTHR23501">
    <property type="entry name" value="MAJOR FACILITATOR SUPERFAMILY"/>
    <property type="match status" value="1"/>
</dbReference>
<reference evidence="9 10" key="1">
    <citation type="submission" date="2017-03" db="EMBL/GenBank/DDBJ databases">
        <title>Genomes of endolithic fungi from Antarctica.</title>
        <authorList>
            <person name="Coleine C."/>
            <person name="Masonjones S."/>
            <person name="Stajich J.E."/>
        </authorList>
    </citation>
    <scope>NUCLEOTIDE SEQUENCE [LARGE SCALE GENOMIC DNA]</scope>
    <source>
        <strain evidence="9 10">CCFEE 6315</strain>
    </source>
</reference>
<comment type="caution">
    <text evidence="9">The sequence shown here is derived from an EMBL/GenBank/DDBJ whole genome shotgun (WGS) entry which is preliminary data.</text>
</comment>
<feature type="transmembrane region" description="Helical" evidence="7">
    <location>
        <begin position="71"/>
        <end position="99"/>
    </location>
</feature>
<evidence type="ECO:0000256" key="1">
    <source>
        <dbReference type="ARBA" id="ARBA00004141"/>
    </source>
</evidence>
<dbReference type="Gene3D" id="1.20.1250.20">
    <property type="entry name" value="MFS general substrate transporter like domains"/>
    <property type="match status" value="2"/>
</dbReference>
<organism evidence="9 10">
    <name type="scientific">Salinomyces thailandicus</name>
    <dbReference type="NCBI Taxonomy" id="706561"/>
    <lineage>
        <taxon>Eukaryota</taxon>
        <taxon>Fungi</taxon>
        <taxon>Dikarya</taxon>
        <taxon>Ascomycota</taxon>
        <taxon>Pezizomycotina</taxon>
        <taxon>Dothideomycetes</taxon>
        <taxon>Dothideomycetidae</taxon>
        <taxon>Mycosphaerellales</taxon>
        <taxon>Teratosphaeriaceae</taxon>
        <taxon>Salinomyces</taxon>
    </lineage>
</organism>
<dbReference type="AlphaFoldDB" id="A0A4U0TM79"/>
<feature type="transmembrane region" description="Helical" evidence="7">
    <location>
        <begin position="295"/>
        <end position="312"/>
    </location>
</feature>
<feature type="transmembrane region" description="Helical" evidence="7">
    <location>
        <begin position="425"/>
        <end position="445"/>
    </location>
</feature>
<evidence type="ECO:0000256" key="7">
    <source>
        <dbReference type="SAM" id="Phobius"/>
    </source>
</evidence>
<dbReference type="SUPFAM" id="SSF103473">
    <property type="entry name" value="MFS general substrate transporter"/>
    <property type="match status" value="1"/>
</dbReference>
<feature type="domain" description="Major facilitator superfamily (MFS) profile" evidence="8">
    <location>
        <begin position="68"/>
        <end position="510"/>
    </location>
</feature>
<dbReference type="PROSITE" id="PS50850">
    <property type="entry name" value="MFS"/>
    <property type="match status" value="1"/>
</dbReference>
<keyword evidence="4 7" id="KW-1133">Transmembrane helix</keyword>
<keyword evidence="3 7" id="KW-0812">Transmembrane</keyword>
<protein>
    <recommendedName>
        <fullName evidence="8">Major facilitator superfamily (MFS) profile domain-containing protein</fullName>
    </recommendedName>
</protein>
<feature type="transmembrane region" description="Helical" evidence="7">
    <location>
        <begin position="157"/>
        <end position="181"/>
    </location>
</feature>
<sequence length="591" mass="64114">MAGGSTSSKSSQRTPDVEMKSTTFEHVEQVHTNELVPGHPNYYEKDGLRTYGDDEDHEHEPKLSFKRFMSLLAMAFLWTGSQIPVYLFGGIPPIIYADIGGADRWIWFVLANLLSLAAVCPFVGSLSDLMGRRYVAIIGAAFIVLGMIICSTANTMNIFICGMVFAGVGAGINELTALAVTSELAPTRQRGKYVAILIFTIVPFCPSVLWGQLIAQAGSWRYVGLLCALWAFIGLVLTAVFYFPPPRVNSAGMSRKEVLAQIDYVGGFLSIAGMLLFMMGMQWGGYQYPWSSAHVLAPLILGAIMLIAFGLWETYGAKYPMFPKRLRQDPRILGLTLVITFISGANFFSILMFWPTQAFNVYGHDPVGVGIRGLPVGFSILVGACVVLWLLSVFRGHNRELLIVSSILMTAGCGALAIGRVDNLYQLWGLLVLAGLGIGGIVVPASIITTIICPDDLIATIAALTLAIRVIGGSIGYCVYYNVFINKFVPEATYYIGGVMTTKLNITDEELIGKAIEITGSSLLPALRTISGLESDAAYEAVVLAGQMAYAEAYKWVYYVSIAFGSVSIIAACFLGDISKYMDDHVAVVMH</sequence>
<dbReference type="PANTHER" id="PTHR23501:SF109">
    <property type="entry name" value="MAJOR FACILITATOR SUPERFAMILY (MFS) PROFILE DOMAIN-CONTAINING PROTEIN-RELATED"/>
    <property type="match status" value="1"/>
</dbReference>
<evidence type="ECO:0000259" key="8">
    <source>
        <dbReference type="PROSITE" id="PS50850"/>
    </source>
</evidence>
<feature type="transmembrane region" description="Helical" evidence="7">
    <location>
        <begin position="556"/>
        <end position="575"/>
    </location>
</feature>
<gene>
    <name evidence="9" type="ORF">B0A50_07742</name>
</gene>
<feature type="transmembrane region" description="Helical" evidence="7">
    <location>
        <begin position="264"/>
        <end position="283"/>
    </location>
</feature>
<dbReference type="GO" id="GO:0022857">
    <property type="term" value="F:transmembrane transporter activity"/>
    <property type="evidence" value="ECO:0007669"/>
    <property type="project" value="InterPro"/>
</dbReference>
<feature type="compositionally biased region" description="Polar residues" evidence="6">
    <location>
        <begin position="1"/>
        <end position="14"/>
    </location>
</feature>